<keyword evidence="1" id="KW-0812">Transmembrane</keyword>
<proteinExistence type="predicted"/>
<feature type="transmembrane region" description="Helical" evidence="1">
    <location>
        <begin position="394"/>
        <end position="415"/>
    </location>
</feature>
<dbReference type="Proteomes" id="UP000078383">
    <property type="component" value="Unassembled WGS sequence"/>
</dbReference>
<feature type="transmembrane region" description="Helical" evidence="1">
    <location>
        <begin position="305"/>
        <end position="324"/>
    </location>
</feature>
<feature type="domain" description="Glycosyltransferase RgtA/B/C/D-like" evidence="2">
    <location>
        <begin position="75"/>
        <end position="215"/>
    </location>
</feature>
<keyword evidence="1" id="KW-1133">Transmembrane helix</keyword>
<feature type="transmembrane region" description="Helical" evidence="1">
    <location>
        <begin position="120"/>
        <end position="137"/>
    </location>
</feature>
<feature type="transmembrane region" description="Helical" evidence="1">
    <location>
        <begin position="344"/>
        <end position="363"/>
    </location>
</feature>
<keyword evidence="1" id="KW-0472">Membrane</keyword>
<evidence type="ECO:0000256" key="1">
    <source>
        <dbReference type="SAM" id="Phobius"/>
    </source>
</evidence>
<name>A0A175A271_9FIRM</name>
<dbReference type="RefSeq" id="WP_055172987.1">
    <property type="nucleotide sequence ID" value="NZ_CZBX01000011.1"/>
</dbReference>
<feature type="transmembrane region" description="Helical" evidence="1">
    <location>
        <begin position="83"/>
        <end position="108"/>
    </location>
</feature>
<reference evidence="3 4" key="1">
    <citation type="submission" date="2015-09" db="EMBL/GenBank/DDBJ databases">
        <authorList>
            <consortium name="Pathogen Informatics"/>
        </authorList>
    </citation>
    <scope>NUCLEOTIDE SEQUENCE [LARGE SCALE GENOMIC DNA]</scope>
    <source>
        <strain evidence="3 4">2789STDY5834889</strain>
    </source>
</reference>
<evidence type="ECO:0000259" key="2">
    <source>
        <dbReference type="Pfam" id="PF13231"/>
    </source>
</evidence>
<dbReference type="EMBL" id="CZBX01000011">
    <property type="protein sequence ID" value="CUQ90888.1"/>
    <property type="molecule type" value="Genomic_DNA"/>
</dbReference>
<dbReference type="AlphaFoldDB" id="A0A175A271"/>
<evidence type="ECO:0000313" key="4">
    <source>
        <dbReference type="Proteomes" id="UP000078383"/>
    </source>
</evidence>
<accession>A0A175A271</accession>
<dbReference type="InterPro" id="IPR038731">
    <property type="entry name" value="RgtA/B/C-like"/>
</dbReference>
<feature type="transmembrane region" description="Helical" evidence="1">
    <location>
        <begin position="172"/>
        <end position="200"/>
    </location>
</feature>
<gene>
    <name evidence="3" type="ORF">ERS852502_02294</name>
</gene>
<organism evidence="3 4">
    <name type="scientific">[Ruminococcus] torques</name>
    <dbReference type="NCBI Taxonomy" id="33039"/>
    <lineage>
        <taxon>Bacteria</taxon>
        <taxon>Bacillati</taxon>
        <taxon>Bacillota</taxon>
        <taxon>Clostridia</taxon>
        <taxon>Lachnospirales</taxon>
        <taxon>Lachnospiraceae</taxon>
        <taxon>Mediterraneibacter</taxon>
    </lineage>
</organism>
<feature type="transmembrane region" description="Helical" evidence="1">
    <location>
        <begin position="370"/>
        <end position="388"/>
    </location>
</feature>
<feature type="transmembrane region" description="Helical" evidence="1">
    <location>
        <begin position="274"/>
        <end position="293"/>
    </location>
</feature>
<sequence>MNKEQLLSKKEQLLSKKEQIEKIAKIVLIAGIFLYPFLCSFFGIDLGDTGIHMFNYENIYSNPDKVGFTCYLTNVLAWGWLQIFGGLGIWGLNLLEVIVEMVMAFAVYKVFHKYLGDLQTLFGILIAIMASDTYLNIFNYHQFNVFFLILILGFEFKAVVEKKFKYSFVAGIFLTLVVFSRMGSITALVTCFIYVFSYLYNNEDVKYFMKHLGVFAGGVAATFGVLAAFLAITGQVEYFINNIFRLSGIASTAGSGYSMETLWSTFIFGNLDAIASGVIYLAASMILLLGMNILFSLKGIHPKKIILNIAFSAVVIGIAVYMLVYAYDVNTVPNWPQMTTGPSFFIGILYVVTFCYVFFNMYSKNGNPDLIILGICAIMLPLLTIAGSNTGTKHVILAFWIIAPFAVSAVCRFVFSKAALEAVNAMTEKYGLKIRHGAVLACTGIILVCMGVKFADMLYCTMNFDSVDRSSLRYSVNSDKLKYMKTTEREADAVNGVLDCINHLDEEKERPLMVFGGAILMYSLNEMESYVQPWVTNPNYTEEKLKEDLKLAKENWEEKPVVIFCRTNNYYGFEEYNYDALIESELYNQYNGKKDWFMKFLHRNDYRLEYANDYYIVLAPGDMTKSEDYDYNWYIVGE</sequence>
<protein>
    <recommendedName>
        <fullName evidence="2">Glycosyltransferase RgtA/B/C/D-like domain-containing protein</fullName>
    </recommendedName>
</protein>
<feature type="transmembrane region" description="Helical" evidence="1">
    <location>
        <begin position="436"/>
        <end position="455"/>
    </location>
</feature>
<feature type="transmembrane region" description="Helical" evidence="1">
    <location>
        <begin position="212"/>
        <end position="232"/>
    </location>
</feature>
<evidence type="ECO:0000313" key="3">
    <source>
        <dbReference type="EMBL" id="CUQ90888.1"/>
    </source>
</evidence>
<dbReference type="OrthoDB" id="2017291at2"/>
<feature type="transmembrane region" description="Helical" evidence="1">
    <location>
        <begin position="143"/>
        <end position="160"/>
    </location>
</feature>
<dbReference type="Pfam" id="PF13231">
    <property type="entry name" value="PMT_2"/>
    <property type="match status" value="1"/>
</dbReference>
<feature type="transmembrane region" description="Helical" evidence="1">
    <location>
        <begin position="244"/>
        <end position="268"/>
    </location>
</feature>
<feature type="transmembrane region" description="Helical" evidence="1">
    <location>
        <begin position="23"/>
        <end position="44"/>
    </location>
</feature>